<name>A0A7C9AWL0_OPUST</name>
<feature type="domain" description="F-box" evidence="3">
    <location>
        <begin position="15"/>
        <end position="62"/>
    </location>
</feature>
<evidence type="ECO:0000256" key="1">
    <source>
        <dbReference type="ARBA" id="ARBA00022441"/>
    </source>
</evidence>
<dbReference type="SMART" id="SM00256">
    <property type="entry name" value="FBOX"/>
    <property type="match status" value="1"/>
</dbReference>
<dbReference type="PANTHER" id="PTHR31672">
    <property type="entry name" value="BNACNNG10540D PROTEIN"/>
    <property type="match status" value="1"/>
</dbReference>
<dbReference type="NCBIfam" id="TIGR01640">
    <property type="entry name" value="F_box_assoc_1"/>
    <property type="match status" value="1"/>
</dbReference>
<dbReference type="CDD" id="cd22157">
    <property type="entry name" value="F-box_AtFBW1-like"/>
    <property type="match status" value="1"/>
</dbReference>
<dbReference type="FunFam" id="1.20.1280.50:FF:000008">
    <property type="entry name" value="F-box only protein 6"/>
    <property type="match status" value="1"/>
</dbReference>
<dbReference type="SUPFAM" id="SSF81383">
    <property type="entry name" value="F-box domain"/>
    <property type="match status" value="1"/>
</dbReference>
<dbReference type="InterPro" id="IPR001810">
    <property type="entry name" value="F-box_dom"/>
</dbReference>
<evidence type="ECO:0000313" key="4">
    <source>
        <dbReference type="EMBL" id="MBA4676937.1"/>
    </source>
</evidence>
<dbReference type="PANTHER" id="PTHR31672:SF13">
    <property type="entry name" value="F-BOX PROTEIN CPR30-LIKE"/>
    <property type="match status" value="1"/>
</dbReference>
<evidence type="ECO:0000256" key="2">
    <source>
        <dbReference type="ARBA" id="ARBA00022737"/>
    </source>
</evidence>
<dbReference type="PROSITE" id="PS50181">
    <property type="entry name" value="FBOX"/>
    <property type="match status" value="1"/>
</dbReference>
<dbReference type="InterPro" id="IPR017451">
    <property type="entry name" value="F-box-assoc_interact_dom"/>
</dbReference>
<organism evidence="4">
    <name type="scientific">Opuntia streptacantha</name>
    <name type="common">Prickly pear cactus</name>
    <name type="synonym">Opuntia cardona</name>
    <dbReference type="NCBI Taxonomy" id="393608"/>
    <lineage>
        <taxon>Eukaryota</taxon>
        <taxon>Viridiplantae</taxon>
        <taxon>Streptophyta</taxon>
        <taxon>Embryophyta</taxon>
        <taxon>Tracheophyta</taxon>
        <taxon>Spermatophyta</taxon>
        <taxon>Magnoliopsida</taxon>
        <taxon>eudicotyledons</taxon>
        <taxon>Gunneridae</taxon>
        <taxon>Pentapetalae</taxon>
        <taxon>Caryophyllales</taxon>
        <taxon>Cactineae</taxon>
        <taxon>Cactaceae</taxon>
        <taxon>Opuntioideae</taxon>
        <taxon>Opuntia</taxon>
    </lineage>
</organism>
<dbReference type="InterPro" id="IPR006527">
    <property type="entry name" value="F-box-assoc_dom_typ1"/>
</dbReference>
<dbReference type="EMBL" id="GISG01273173">
    <property type="protein sequence ID" value="MBA4676937.1"/>
    <property type="molecule type" value="Transcribed_RNA"/>
</dbReference>
<dbReference type="InterPro" id="IPR050796">
    <property type="entry name" value="SCF_F-box_component"/>
</dbReference>
<dbReference type="Gene3D" id="1.20.1280.50">
    <property type="match status" value="1"/>
</dbReference>
<reference evidence="4" key="1">
    <citation type="journal article" date="2013" name="J. Plant Res.">
        <title>Effect of fungi and light on seed germination of three Opuntia species from semiarid lands of central Mexico.</title>
        <authorList>
            <person name="Delgado-Sanchez P."/>
            <person name="Jimenez-Bremont J.F."/>
            <person name="Guerrero-Gonzalez Mde L."/>
            <person name="Flores J."/>
        </authorList>
    </citation>
    <scope>NUCLEOTIDE SEQUENCE</scope>
    <source>
        <tissue evidence="4">Cladode</tissue>
    </source>
</reference>
<dbReference type="InterPro" id="IPR036047">
    <property type="entry name" value="F-box-like_dom_sf"/>
</dbReference>
<reference evidence="4" key="2">
    <citation type="submission" date="2020-07" db="EMBL/GenBank/DDBJ databases">
        <authorList>
            <person name="Vera ALvarez R."/>
            <person name="Arias-Moreno D.M."/>
            <person name="Jimenez-Jacinto V."/>
            <person name="Jimenez-Bremont J.F."/>
            <person name="Swaminathan K."/>
            <person name="Moose S.P."/>
            <person name="Guerrero-Gonzalez M.L."/>
            <person name="Marino-Ramirez L."/>
            <person name="Landsman D."/>
            <person name="Rodriguez-Kessler M."/>
            <person name="Delgado-Sanchez P."/>
        </authorList>
    </citation>
    <scope>NUCLEOTIDE SEQUENCE</scope>
    <source>
        <tissue evidence="4">Cladode</tissue>
    </source>
</reference>
<dbReference type="Pfam" id="PF07734">
    <property type="entry name" value="FBA_1"/>
    <property type="match status" value="1"/>
</dbReference>
<sequence length="378" mass="43808">MGRKRKRAVNSMKSANSCFDLPVELLTEVLARLPAKTLLRLRCVCKEWRSLIDSSNFAYLQLKLCKNNVQNNRLFLIESVDHKRRCFMRCSDTFRRTRELILPKYYGRLWLIGYANGLVLGATFESATKFVVWNPSIRKFTVICPPTPQCWSGGLTGFTYVTEPEDDYKLVVITFDCSHWCQLAGLRLQKPPLPSTVPAQIYSLRTRSWRVFNMDLPWVKGLKYREETTFLNGAIHWLGYHDSIPRNISHIVAFNMENGALNSIQLPDEWTSSGRHRHGDQVLAVLGESLAFLDMKPGCSFIWVMEQYGVGNSWVKRYMINLEYDMFILKRNGKLLVTIEQGIKEYDVKNQKIKRIAEFYQDSICCVDTFVENLILLT</sequence>
<keyword evidence="1" id="KW-0880">Kelch repeat</keyword>
<evidence type="ECO:0000259" key="3">
    <source>
        <dbReference type="PROSITE" id="PS50181"/>
    </source>
</evidence>
<proteinExistence type="predicted"/>
<dbReference type="EMBL" id="GISG01273172">
    <property type="protein sequence ID" value="MBA4676936.1"/>
    <property type="molecule type" value="Transcribed_RNA"/>
</dbReference>
<keyword evidence="2" id="KW-0677">Repeat</keyword>
<accession>A0A7C9AWL0</accession>
<protein>
    <recommendedName>
        <fullName evidence="3">F-box domain-containing protein</fullName>
    </recommendedName>
</protein>
<dbReference type="Pfam" id="PF00646">
    <property type="entry name" value="F-box"/>
    <property type="match status" value="1"/>
</dbReference>
<dbReference type="AlphaFoldDB" id="A0A7C9AWL0"/>